<accession>A0A3M7P3I4</accession>
<gene>
    <name evidence="1" type="ORF">BpHYR1_050994</name>
</gene>
<proteinExistence type="predicted"/>
<dbReference type="AlphaFoldDB" id="A0A3M7P3I4"/>
<protein>
    <submittedName>
        <fullName evidence="1">Uncharacterized protein</fullName>
    </submittedName>
</protein>
<sequence>IYLVFFFKSISIIAEIFECRILHSTWQYKPPKIKIQLNKSRMYDKIIDIIIRLNTYYILVFNKPNLNKT</sequence>
<dbReference type="Proteomes" id="UP000276133">
    <property type="component" value="Unassembled WGS sequence"/>
</dbReference>
<feature type="non-terminal residue" evidence="1">
    <location>
        <position position="1"/>
    </location>
</feature>
<name>A0A3M7P3I4_BRAPC</name>
<keyword evidence="2" id="KW-1185">Reference proteome</keyword>
<evidence type="ECO:0000313" key="2">
    <source>
        <dbReference type="Proteomes" id="UP000276133"/>
    </source>
</evidence>
<evidence type="ECO:0000313" key="1">
    <source>
        <dbReference type="EMBL" id="RMZ93337.1"/>
    </source>
</evidence>
<comment type="caution">
    <text evidence="1">The sequence shown here is derived from an EMBL/GenBank/DDBJ whole genome shotgun (WGS) entry which is preliminary data.</text>
</comment>
<organism evidence="1 2">
    <name type="scientific">Brachionus plicatilis</name>
    <name type="common">Marine rotifer</name>
    <name type="synonym">Brachionus muelleri</name>
    <dbReference type="NCBI Taxonomy" id="10195"/>
    <lineage>
        <taxon>Eukaryota</taxon>
        <taxon>Metazoa</taxon>
        <taxon>Spiralia</taxon>
        <taxon>Gnathifera</taxon>
        <taxon>Rotifera</taxon>
        <taxon>Eurotatoria</taxon>
        <taxon>Monogononta</taxon>
        <taxon>Pseudotrocha</taxon>
        <taxon>Ploima</taxon>
        <taxon>Brachionidae</taxon>
        <taxon>Brachionus</taxon>
    </lineage>
</organism>
<dbReference type="EMBL" id="REGN01013888">
    <property type="protein sequence ID" value="RMZ93337.1"/>
    <property type="molecule type" value="Genomic_DNA"/>
</dbReference>
<reference evidence="1 2" key="1">
    <citation type="journal article" date="2018" name="Sci. Rep.">
        <title>Genomic signatures of local adaptation to the degree of environmental predictability in rotifers.</title>
        <authorList>
            <person name="Franch-Gras L."/>
            <person name="Hahn C."/>
            <person name="Garcia-Roger E.M."/>
            <person name="Carmona M.J."/>
            <person name="Serra M."/>
            <person name="Gomez A."/>
        </authorList>
    </citation>
    <scope>NUCLEOTIDE SEQUENCE [LARGE SCALE GENOMIC DNA]</scope>
    <source>
        <strain evidence="1">HYR1</strain>
    </source>
</reference>